<dbReference type="RefSeq" id="NP_001323858.1">
    <property type="nucleotide sequence ID" value="NM_001335890.1"/>
</dbReference>
<dbReference type="Araport" id="AT2G23985"/>
<evidence type="ECO:0000313" key="2">
    <source>
        <dbReference type="EMBL" id="ANM61654.1"/>
    </source>
</evidence>
<keyword evidence="3" id="KW-1185">Reference proteome</keyword>
<organism evidence="2 3">
    <name type="scientific">Arabidopsis thaliana</name>
    <name type="common">Mouse-ear cress</name>
    <dbReference type="NCBI Taxonomy" id="3702"/>
    <lineage>
        <taxon>Eukaryota</taxon>
        <taxon>Viridiplantae</taxon>
        <taxon>Streptophyta</taxon>
        <taxon>Embryophyta</taxon>
        <taxon>Tracheophyta</taxon>
        <taxon>Spermatophyta</taxon>
        <taxon>Magnoliopsida</taxon>
        <taxon>eudicotyledons</taxon>
        <taxon>Gunneridae</taxon>
        <taxon>Pentapetalae</taxon>
        <taxon>rosids</taxon>
        <taxon>malvids</taxon>
        <taxon>Brassicales</taxon>
        <taxon>Brassicaceae</taxon>
        <taxon>Camelineae</taxon>
        <taxon>Arabidopsis</taxon>
    </lineage>
</organism>
<dbReference type="ExpressionAtlas" id="A0A1P8AYB0">
    <property type="expression patterns" value="baseline and differential"/>
</dbReference>
<reference evidence="2" key="2">
    <citation type="submission" date="2011-02" db="EMBL/GenBank/DDBJ databases">
        <authorList>
            <consortium name="TAIR"/>
            <person name="Swarbreck D."/>
            <person name="Lamesch P."/>
            <person name="Wilks C."/>
            <person name="Huala E."/>
        </authorList>
    </citation>
    <scope>NUCLEOTIDE SEQUENCE</scope>
</reference>
<dbReference type="GeneID" id="816932"/>
<protein>
    <submittedName>
        <fullName evidence="2">Uncharacterized protein</fullName>
    </submittedName>
</protein>
<sequence length="89" mass="10707">MLSGLLDIYFQVKENEDIMQTVVASDNNYVMIKVQGHGAEHSISYWFWKLKKSKMVKVKSRMETRAMRMKEKTQVIENKIIHFFFRELF</sequence>
<reference evidence="3" key="4">
    <citation type="journal article" date="2017" name="Plant J.">
        <title>Araport11: a complete reannotation of the Arabidopsis thaliana reference genome.</title>
        <authorList>
            <person name="Cheng C.Y."/>
            <person name="Krishnakumar V."/>
            <person name="Chan A.P."/>
            <person name="Thibaud-Nissen F."/>
            <person name="Schobel S."/>
            <person name="Town C.D."/>
        </authorList>
    </citation>
    <scope>GENOME REANNOTATION</scope>
    <source>
        <strain evidence="3">cv. Columbia</strain>
    </source>
</reference>
<evidence type="ECO:0000313" key="1">
    <source>
        <dbReference type="Araport" id="AT2G23985"/>
    </source>
</evidence>
<dbReference type="RefSeq" id="NP_001323873.1">
    <property type="nucleotide sequence ID" value="NM_001335898.1"/>
</dbReference>
<dbReference type="EMBL" id="CP002685">
    <property type="protein sequence ID" value="ANM61654.1"/>
    <property type="molecule type" value="Genomic_DNA"/>
</dbReference>
<dbReference type="FunCoup" id="A0A1P8AYB0">
    <property type="interactions" value="1"/>
</dbReference>
<accession>A0A1P8AYB0</accession>
<reference evidence="2" key="3">
    <citation type="submission" date="2016-05" db="EMBL/GenBank/DDBJ databases">
        <authorList>
            <person name="Krishnakumar V."/>
            <person name="Cheng C.-Y."/>
            <person name="Chan A.P."/>
            <person name="Schobel S."/>
            <person name="Kim M."/>
            <person name="Ferlanti E.S."/>
            <person name="Belyaeva I."/>
            <person name="Rosen B.D."/>
            <person name="Micklem G."/>
            <person name="Miller J.R."/>
            <person name="Vaughn M."/>
            <person name="Town C.D."/>
        </authorList>
    </citation>
    <scope>NUCLEOTIDE SEQUENCE</scope>
</reference>
<dbReference type="TAIR" id="AT2G23985"/>
<gene>
    <name evidence="1 2" type="ordered locus">At2g23985</name>
</gene>
<reference evidence="2 3" key="1">
    <citation type="journal article" date="1999" name="Nature">
        <title>Sequence and analysis of chromosome 2 of the plant Arabidopsis thaliana.</title>
        <authorList>
            <person name="Lin X."/>
            <person name="Kaul S."/>
            <person name="Rounsley S."/>
            <person name="Shea T.P."/>
            <person name="Benito M.I."/>
            <person name="Town C.D."/>
            <person name="Fujii C.Y."/>
            <person name="Mason T."/>
            <person name="Bowman C.L."/>
            <person name="Barnstead M."/>
            <person name="Feldblyum T.V."/>
            <person name="Buell C.R."/>
            <person name="Ketchum K.A."/>
            <person name="Lee J."/>
            <person name="Ronning C.M."/>
            <person name="Koo H.L."/>
            <person name="Moffat K.S."/>
            <person name="Cronin L.A."/>
            <person name="Shen M."/>
            <person name="Pai G."/>
            <person name="Van Aken S."/>
            <person name="Umayam L."/>
            <person name="Tallon L.J."/>
            <person name="Gill J.E."/>
            <person name="Adams M.D."/>
            <person name="Carrera A.J."/>
            <person name="Creasy T.H."/>
            <person name="Goodman H.M."/>
            <person name="Somerville C.R."/>
            <person name="Copenhaver G.P."/>
            <person name="Preuss D."/>
            <person name="Nierman W.C."/>
            <person name="White O."/>
            <person name="Eisen J.A."/>
            <person name="Salzberg S.L."/>
            <person name="Fraser C.M."/>
            <person name="Venter J.C."/>
        </authorList>
    </citation>
    <scope>NUCLEOTIDE SEQUENCE [LARGE SCALE GENOMIC DNA]</scope>
    <source>
        <strain evidence="3">cv. Columbia</strain>
    </source>
</reference>
<dbReference type="EMBL" id="CP002685">
    <property type="protein sequence ID" value="ANM61669.1"/>
    <property type="molecule type" value="Genomic_DNA"/>
</dbReference>
<dbReference type="Proteomes" id="UP000006548">
    <property type="component" value="Chromosome 2"/>
</dbReference>
<evidence type="ECO:0000313" key="3">
    <source>
        <dbReference type="Proteomes" id="UP000006548"/>
    </source>
</evidence>
<name>A0A1P8AYB0_ARATH</name>
<proteinExistence type="predicted"/>
<dbReference type="AlphaFoldDB" id="A0A1P8AYB0"/>
<dbReference type="PaxDb" id="3702-AT2G23985.2"/>